<feature type="domain" description="FAD/NAD(P)-binding" evidence="1">
    <location>
        <begin position="6"/>
        <end position="302"/>
    </location>
</feature>
<accession>A0A8H3YFQ9</accession>
<dbReference type="SUPFAM" id="SSF51905">
    <property type="entry name" value="FAD/NAD(P)-binding domain"/>
    <property type="match status" value="1"/>
</dbReference>
<reference evidence="2" key="1">
    <citation type="submission" date="2020-07" db="EMBL/GenBank/DDBJ databases">
        <title>Draft Genome Sequence of a Deep-Sea Yeast, Naganishia (Cryptococcus) liquefaciens strain N6.</title>
        <authorList>
            <person name="Han Y.W."/>
            <person name="Kajitani R."/>
            <person name="Morimoto H."/>
            <person name="Parhat M."/>
            <person name="Tsubouchi H."/>
            <person name="Bakenova O."/>
            <person name="Ogata M."/>
            <person name="Argunhan B."/>
            <person name="Aoki R."/>
            <person name="Kajiwara S."/>
            <person name="Itoh T."/>
            <person name="Iwasaki H."/>
        </authorList>
    </citation>
    <scope>NUCLEOTIDE SEQUENCE</scope>
    <source>
        <strain evidence="2">N6</strain>
    </source>
</reference>
<dbReference type="PRINTS" id="PR00411">
    <property type="entry name" value="PNDRDTASEI"/>
</dbReference>
<protein>
    <recommendedName>
        <fullName evidence="1">FAD/NAD(P)-binding domain-containing protein</fullName>
    </recommendedName>
</protein>
<dbReference type="GO" id="GO:0004174">
    <property type="term" value="F:electron-transferring-flavoprotein dehydrogenase activity"/>
    <property type="evidence" value="ECO:0007669"/>
    <property type="project" value="TreeGrafter"/>
</dbReference>
<evidence type="ECO:0000313" key="3">
    <source>
        <dbReference type="Proteomes" id="UP000620104"/>
    </source>
</evidence>
<dbReference type="PRINTS" id="PR00368">
    <property type="entry name" value="FADPNR"/>
</dbReference>
<gene>
    <name evidence="2" type="ORF">NliqN6_4387</name>
</gene>
<organism evidence="2 3">
    <name type="scientific">Naganishia liquefaciens</name>
    <dbReference type="NCBI Taxonomy" id="104408"/>
    <lineage>
        <taxon>Eukaryota</taxon>
        <taxon>Fungi</taxon>
        <taxon>Dikarya</taxon>
        <taxon>Basidiomycota</taxon>
        <taxon>Agaricomycotina</taxon>
        <taxon>Tremellomycetes</taxon>
        <taxon>Filobasidiales</taxon>
        <taxon>Filobasidiaceae</taxon>
        <taxon>Naganishia</taxon>
    </lineage>
</organism>
<comment type="caution">
    <text evidence="2">The sequence shown here is derived from an EMBL/GenBank/DDBJ whole genome shotgun (WGS) entry which is preliminary data.</text>
</comment>
<dbReference type="AlphaFoldDB" id="A0A8H3YFQ9"/>
<dbReference type="GO" id="GO:0005737">
    <property type="term" value="C:cytoplasm"/>
    <property type="evidence" value="ECO:0007669"/>
    <property type="project" value="TreeGrafter"/>
</dbReference>
<dbReference type="Proteomes" id="UP000620104">
    <property type="component" value="Unassembled WGS sequence"/>
</dbReference>
<name>A0A8H3YFQ9_9TREE</name>
<dbReference type="InterPro" id="IPR023753">
    <property type="entry name" value="FAD/NAD-binding_dom"/>
</dbReference>
<dbReference type="EMBL" id="BLZA01000024">
    <property type="protein sequence ID" value="GHJ87985.1"/>
    <property type="molecule type" value="Genomic_DNA"/>
</dbReference>
<dbReference type="OrthoDB" id="202203at2759"/>
<proteinExistence type="predicted"/>
<evidence type="ECO:0000313" key="2">
    <source>
        <dbReference type="EMBL" id="GHJ87985.1"/>
    </source>
</evidence>
<evidence type="ECO:0000259" key="1">
    <source>
        <dbReference type="Pfam" id="PF07992"/>
    </source>
</evidence>
<dbReference type="PANTHER" id="PTHR43735:SF11">
    <property type="entry name" value="HYPOTHETICAL OXIDOREDUCTASE (EUROFUNG)"/>
    <property type="match status" value="1"/>
</dbReference>
<dbReference type="Gene3D" id="3.50.50.100">
    <property type="match status" value="1"/>
</dbReference>
<keyword evidence="3" id="KW-1185">Reference proteome</keyword>
<sequence length="390" mass="42509">MQSLKNVVVVGGSYVGSGAATKLANALPSGYRVLLVEPHSHFHHLFAFPRFAIVPQHEHKAFIPYTRLFASAQAPNSHAVVQAKAVRVADKVLHLDRAWEEAKELPYEYLVIATGTKLPSPGSMQHDHKLGGVDFFKTYQGGIKTAKNIVIIGGGAVGVQMALDLKEFYPEKNVTLVHSRDKVMNRFHPGLDAIVRKRFDEVGVKAITGERVKLPAEGFPTDGTPTTVHTTNSEIPADLVILATGQVPNNQLVKDLDDDAEDKLTAPNGFLRVRPTLQLLNPAYSNVFALGDIADTGAPKAARPGMLQADVVVDNILSLIEGKEPTKKLEVGAAAIHLTLGLKQNVIFKNPDGDEEPMIKMRDDGQEDMGIEGVWTRRGFQVKDASEYHL</sequence>
<dbReference type="PANTHER" id="PTHR43735">
    <property type="entry name" value="APOPTOSIS-INDUCING FACTOR 1"/>
    <property type="match status" value="1"/>
</dbReference>
<dbReference type="InterPro" id="IPR036188">
    <property type="entry name" value="FAD/NAD-bd_sf"/>
</dbReference>
<dbReference type="GO" id="GO:0050660">
    <property type="term" value="F:flavin adenine dinucleotide binding"/>
    <property type="evidence" value="ECO:0007669"/>
    <property type="project" value="TreeGrafter"/>
</dbReference>
<dbReference type="Pfam" id="PF07992">
    <property type="entry name" value="Pyr_redox_2"/>
    <property type="match status" value="1"/>
</dbReference>